<reference evidence="2" key="3">
    <citation type="submission" date="2021-07" db="EMBL/GenBank/DDBJ databases">
        <title>Complete genome sequences of four Thermus thermophilus strains isolated from Arima Hot Spring in Japan.</title>
        <authorList>
            <person name="Tomariguchi N."/>
            <person name="Ueno Y."/>
            <person name="Miyazaki K."/>
        </authorList>
    </citation>
    <scope>NUCLEOTIDE SEQUENCE</scope>
    <source>
        <strain evidence="2">AA1-1</strain>
    </source>
</reference>
<evidence type="ECO:0000313" key="1">
    <source>
        <dbReference type="EMBL" id="BCP65377.1"/>
    </source>
</evidence>
<reference evidence="3" key="2">
    <citation type="submission" date="2021-01" db="EMBL/GenBank/DDBJ databases">
        <title>Complete Genome Sequence of Thermus thermophilus Strain HB5018, Isolated from Mine Onsen Hot Spring.</title>
        <authorList>
            <person name="Miyazaki K."/>
            <person name="Moriya T."/>
            <person name="Nemoto N."/>
            <person name="Oshima T."/>
            <person name="Yura K."/>
            <person name="Bessho Y."/>
        </authorList>
    </citation>
    <scope>NUCLEOTIDE SEQUENCE [LARGE SCALE GENOMIC DNA]</scope>
    <source>
        <strain evidence="3">HB5018</strain>
    </source>
</reference>
<evidence type="ECO:0000313" key="3">
    <source>
        <dbReference type="Proteomes" id="UP000596099"/>
    </source>
</evidence>
<name>A0A510IKV1_THETH</name>
<protein>
    <recommendedName>
        <fullName evidence="4">Cupin 2 conserved barrel domain-containing protein</fullName>
    </recommendedName>
</protein>
<reference evidence="1" key="1">
    <citation type="journal article" date="2021" name="Microbiol. Resour. Announc.">
        <title>Complete Genome Sequence of Thermus thermophilus Strain HB5018, Isolated from Mine Hot Spring in Japan.</title>
        <authorList>
            <person name="Miyazaki K."/>
            <person name="Moriya T."/>
            <person name="Nemoto N."/>
            <person name="Oshima T."/>
            <person name="Yura K."/>
            <person name="Bessho Y."/>
        </authorList>
    </citation>
    <scope>NUCLEOTIDE SEQUENCE</scope>
    <source>
        <strain evidence="1">HB5018</strain>
    </source>
</reference>
<organism evidence="1 3">
    <name type="scientific">Thermus thermophilus</name>
    <dbReference type="NCBI Taxonomy" id="274"/>
    <lineage>
        <taxon>Bacteria</taxon>
        <taxon>Thermotogati</taxon>
        <taxon>Deinococcota</taxon>
        <taxon>Deinococci</taxon>
        <taxon>Thermales</taxon>
        <taxon>Thermaceae</taxon>
        <taxon>Thermus</taxon>
    </lineage>
</organism>
<gene>
    <name evidence="2" type="ORF">TthAA11_03430</name>
    <name evidence="1" type="ORF">TthHB5018_03110</name>
</gene>
<dbReference type="AlphaFoldDB" id="A0A510IKV1"/>
<dbReference type="Proteomes" id="UP000596099">
    <property type="component" value="Chromosome"/>
</dbReference>
<evidence type="ECO:0008006" key="4">
    <source>
        <dbReference type="Google" id="ProtNLM"/>
    </source>
</evidence>
<proteinExistence type="predicted"/>
<dbReference type="EMBL" id="AP024926">
    <property type="protein sequence ID" value="BCZ86161.1"/>
    <property type="molecule type" value="Genomic_DNA"/>
</dbReference>
<evidence type="ECO:0000313" key="2">
    <source>
        <dbReference type="EMBL" id="BCZ86161.1"/>
    </source>
</evidence>
<dbReference type="EMBL" id="AP024270">
    <property type="protein sequence ID" value="BCP65377.1"/>
    <property type="molecule type" value="Genomic_DNA"/>
</dbReference>
<dbReference type="Proteomes" id="UP000825379">
    <property type="component" value="Chromosome"/>
</dbReference>
<accession>A0A510IKV1</accession>
<sequence length="88" mass="9994">MMASFKLHLLRLAREGQVEVPGVPGLRAYTLRERVERPGPAFYLLLEGELVVDLPEGRYLHLRRGEAARVTEPHRLLPVERAVLLELG</sequence>